<sequence length="369" mass="40754">MAWNRPTRGYSSVPDVIVATIVVLLCIFGDPSHHPSASSAHVDAFIPISCEHQHRRRLRYTKQRQSILQTATEEAQVTLTDSSEDVRDNPANSILTTAVLKIAYDGTHLLAKVYGNVNPNQIVMDSCSRTDAGVHATHLVAQFYCYSTNLSNDMEVTSLSKLVFVLNRMLPPDVRVMAASPAPFAFHPTLHVRSKTYIYQFAIGPVHDPIRSQYVWHLDGSSGRAVGMNGSRFCLERDGGISFRPVDNFMSDSSNAINGLMESPQSFSVVITGDRFLYKMVRNIVGTIVAVGCGHLEVNDVQMALHTGKWGDNIGAVEEEESKSSDDFTSSHVKSNSTCIIRRICAPARGLSLHEVEYPPAIEFRWQTG</sequence>
<dbReference type="GO" id="GO:0031119">
    <property type="term" value="P:tRNA pseudouridine synthesis"/>
    <property type="evidence" value="ECO:0000318"/>
    <property type="project" value="GO_Central"/>
</dbReference>
<evidence type="ECO:0000259" key="5">
    <source>
        <dbReference type="Pfam" id="PF01416"/>
    </source>
</evidence>
<name>B8BV78_THAPS</name>
<dbReference type="Gene3D" id="3.30.70.580">
    <property type="entry name" value="Pseudouridine synthase I, catalytic domain, N-terminal subdomain"/>
    <property type="match status" value="1"/>
</dbReference>
<dbReference type="eggNOG" id="KOG4393">
    <property type="taxonomic scope" value="Eukaryota"/>
</dbReference>
<dbReference type="KEGG" id="tps:THAPSDRAFT_268327"/>
<evidence type="ECO:0000313" key="7">
    <source>
        <dbReference type="Proteomes" id="UP000001449"/>
    </source>
</evidence>
<dbReference type="Gene3D" id="3.30.70.660">
    <property type="entry name" value="Pseudouridine synthase I, catalytic domain, C-terminal subdomain"/>
    <property type="match status" value="1"/>
</dbReference>
<dbReference type="InterPro" id="IPR020094">
    <property type="entry name" value="TruA/RsuA/RluB/E/F_N"/>
</dbReference>
<comment type="catalytic activity">
    <reaction evidence="4">
        <text>uridine(38/39/40) in tRNA = pseudouridine(38/39/40) in tRNA</text>
        <dbReference type="Rhea" id="RHEA:22376"/>
        <dbReference type="Rhea" id="RHEA-COMP:10085"/>
        <dbReference type="Rhea" id="RHEA-COMP:10087"/>
        <dbReference type="ChEBI" id="CHEBI:65314"/>
        <dbReference type="ChEBI" id="CHEBI:65315"/>
        <dbReference type="EC" id="5.4.99.12"/>
    </reaction>
</comment>
<keyword evidence="3 4" id="KW-0413">Isomerase</keyword>
<evidence type="ECO:0000256" key="3">
    <source>
        <dbReference type="ARBA" id="ARBA00023235"/>
    </source>
</evidence>
<evidence type="ECO:0000256" key="2">
    <source>
        <dbReference type="ARBA" id="ARBA00022694"/>
    </source>
</evidence>
<dbReference type="HOGENOM" id="CLU_751222_0_0_1"/>
<keyword evidence="7" id="KW-1185">Reference proteome</keyword>
<evidence type="ECO:0000313" key="6">
    <source>
        <dbReference type="EMBL" id="EED95412.1"/>
    </source>
</evidence>
<dbReference type="PaxDb" id="35128-Thaps268327"/>
<dbReference type="OMA" id="RFLYKMI"/>
<reference evidence="6 7" key="1">
    <citation type="journal article" date="2004" name="Science">
        <title>The genome of the diatom Thalassiosira pseudonana: ecology, evolution, and metabolism.</title>
        <authorList>
            <person name="Armbrust E.V."/>
            <person name="Berges J.A."/>
            <person name="Bowler C."/>
            <person name="Green B.R."/>
            <person name="Martinez D."/>
            <person name="Putnam N.H."/>
            <person name="Zhou S."/>
            <person name="Allen A.E."/>
            <person name="Apt K.E."/>
            <person name="Bechner M."/>
            <person name="Brzezinski M.A."/>
            <person name="Chaal B.K."/>
            <person name="Chiovitti A."/>
            <person name="Davis A.K."/>
            <person name="Demarest M.S."/>
            <person name="Detter J.C."/>
            <person name="Glavina T."/>
            <person name="Goodstein D."/>
            <person name="Hadi M.Z."/>
            <person name="Hellsten U."/>
            <person name="Hildebrand M."/>
            <person name="Jenkins B.D."/>
            <person name="Jurka J."/>
            <person name="Kapitonov V.V."/>
            <person name="Kroger N."/>
            <person name="Lau W.W."/>
            <person name="Lane T.W."/>
            <person name="Larimer F.W."/>
            <person name="Lippmeier J.C."/>
            <person name="Lucas S."/>
            <person name="Medina M."/>
            <person name="Montsant A."/>
            <person name="Obornik M."/>
            <person name="Parker M.S."/>
            <person name="Palenik B."/>
            <person name="Pazour G.J."/>
            <person name="Richardson P.M."/>
            <person name="Rynearson T.A."/>
            <person name="Saito M.A."/>
            <person name="Schwartz D.C."/>
            <person name="Thamatrakoln K."/>
            <person name="Valentin K."/>
            <person name="Vardi A."/>
            <person name="Wilkerson F.P."/>
            <person name="Rokhsar D.S."/>
        </authorList>
    </citation>
    <scope>NUCLEOTIDE SEQUENCE [LARGE SCALE GENOMIC DNA]</scope>
    <source>
        <strain evidence="6 7">CCMP1335</strain>
    </source>
</reference>
<dbReference type="STRING" id="35128.B8BV78"/>
<dbReference type="InterPro" id="IPR020103">
    <property type="entry name" value="PsdUridine_synth_cat_dom_sf"/>
</dbReference>
<protein>
    <recommendedName>
        <fullName evidence="4">tRNA pseudouridine synthase</fullName>
        <ecNumber evidence="4">5.4.99.12</ecNumber>
    </recommendedName>
</protein>
<proteinExistence type="inferred from homology"/>
<dbReference type="GO" id="GO:0009982">
    <property type="term" value="F:pseudouridine synthase activity"/>
    <property type="evidence" value="ECO:0000318"/>
    <property type="project" value="GO_Central"/>
</dbReference>
<evidence type="ECO:0000256" key="4">
    <source>
        <dbReference type="RuleBase" id="RU003792"/>
    </source>
</evidence>
<keyword evidence="2 4" id="KW-0819">tRNA processing</keyword>
<dbReference type="InParanoid" id="B8BV78"/>
<dbReference type="PANTHER" id="PTHR11142">
    <property type="entry name" value="PSEUDOURIDYLATE SYNTHASE"/>
    <property type="match status" value="1"/>
</dbReference>
<gene>
    <name evidence="6" type="ORF">THAPSDRAFT_268327</name>
</gene>
<dbReference type="EMBL" id="CM000639">
    <property type="protein sequence ID" value="EED95412.1"/>
    <property type="molecule type" value="Genomic_DNA"/>
</dbReference>
<dbReference type="AlphaFoldDB" id="B8BV78"/>
<dbReference type="InterPro" id="IPR020097">
    <property type="entry name" value="PsdUridine_synth_TruA_a/b_dom"/>
</dbReference>
<reference evidence="6 7" key="2">
    <citation type="journal article" date="2008" name="Nature">
        <title>The Phaeodactylum genome reveals the evolutionary history of diatom genomes.</title>
        <authorList>
            <person name="Bowler C."/>
            <person name="Allen A.E."/>
            <person name="Badger J.H."/>
            <person name="Grimwood J."/>
            <person name="Jabbari K."/>
            <person name="Kuo A."/>
            <person name="Maheswari U."/>
            <person name="Martens C."/>
            <person name="Maumus F."/>
            <person name="Otillar R.P."/>
            <person name="Rayko E."/>
            <person name="Salamov A."/>
            <person name="Vandepoele K."/>
            <person name="Beszteri B."/>
            <person name="Gruber A."/>
            <person name="Heijde M."/>
            <person name="Katinka M."/>
            <person name="Mock T."/>
            <person name="Valentin K."/>
            <person name="Verret F."/>
            <person name="Berges J.A."/>
            <person name="Brownlee C."/>
            <person name="Cadoret J.P."/>
            <person name="Chiovitti A."/>
            <person name="Choi C.J."/>
            <person name="Coesel S."/>
            <person name="De Martino A."/>
            <person name="Detter J.C."/>
            <person name="Durkin C."/>
            <person name="Falciatore A."/>
            <person name="Fournet J."/>
            <person name="Haruta M."/>
            <person name="Huysman M.J."/>
            <person name="Jenkins B.D."/>
            <person name="Jiroutova K."/>
            <person name="Jorgensen R.E."/>
            <person name="Joubert Y."/>
            <person name="Kaplan A."/>
            <person name="Kroger N."/>
            <person name="Kroth P.G."/>
            <person name="La Roche J."/>
            <person name="Lindquist E."/>
            <person name="Lommer M."/>
            <person name="Martin-Jezequel V."/>
            <person name="Lopez P.J."/>
            <person name="Lucas S."/>
            <person name="Mangogna M."/>
            <person name="McGinnis K."/>
            <person name="Medlin L.K."/>
            <person name="Montsant A."/>
            <person name="Oudot-Le Secq M.P."/>
            <person name="Napoli C."/>
            <person name="Obornik M."/>
            <person name="Parker M.S."/>
            <person name="Petit J.L."/>
            <person name="Porcel B.M."/>
            <person name="Poulsen N."/>
            <person name="Robison M."/>
            <person name="Rychlewski L."/>
            <person name="Rynearson T.A."/>
            <person name="Schmutz J."/>
            <person name="Shapiro H."/>
            <person name="Siaut M."/>
            <person name="Stanley M."/>
            <person name="Sussman M.R."/>
            <person name="Taylor A.R."/>
            <person name="Vardi A."/>
            <person name="von Dassow P."/>
            <person name="Vyverman W."/>
            <person name="Willis A."/>
            <person name="Wyrwicz L.S."/>
            <person name="Rokhsar D.S."/>
            <person name="Weissenbach J."/>
            <person name="Armbrust E.V."/>
            <person name="Green B.R."/>
            <person name="Van de Peer Y."/>
            <person name="Grigoriev I.V."/>
        </authorList>
    </citation>
    <scope>NUCLEOTIDE SEQUENCE [LARGE SCALE GENOMIC DNA]</scope>
    <source>
        <strain evidence="6 7">CCMP1335</strain>
    </source>
</reference>
<dbReference type="EC" id="5.4.99.12" evidence="4"/>
<dbReference type="PANTHER" id="PTHR11142:SF0">
    <property type="entry name" value="TRNA PSEUDOURIDINE SYNTHASE-LIKE 1"/>
    <property type="match status" value="1"/>
</dbReference>
<dbReference type="GO" id="GO:0003723">
    <property type="term" value="F:RNA binding"/>
    <property type="evidence" value="ECO:0007669"/>
    <property type="project" value="InterPro"/>
</dbReference>
<dbReference type="GeneID" id="7452435"/>
<dbReference type="SUPFAM" id="SSF55120">
    <property type="entry name" value="Pseudouridine synthase"/>
    <property type="match status" value="1"/>
</dbReference>
<dbReference type="Proteomes" id="UP000001449">
    <property type="component" value="Chromosome 2"/>
</dbReference>
<evidence type="ECO:0000256" key="1">
    <source>
        <dbReference type="ARBA" id="ARBA00009375"/>
    </source>
</evidence>
<accession>B8BV78</accession>
<comment type="similarity">
    <text evidence="1 4">Belongs to the tRNA pseudouridine synthase TruA family.</text>
</comment>
<feature type="domain" description="Pseudouridine synthase I TruA alpha/beta" evidence="5">
    <location>
        <begin position="265"/>
        <end position="312"/>
    </location>
</feature>
<dbReference type="GO" id="GO:0160147">
    <property type="term" value="F:tRNA pseudouridine(38-40) synthase activity"/>
    <property type="evidence" value="ECO:0007669"/>
    <property type="project" value="UniProtKB-EC"/>
</dbReference>
<dbReference type="RefSeq" id="XP_002287969.1">
    <property type="nucleotide sequence ID" value="XM_002287933.1"/>
</dbReference>
<dbReference type="InterPro" id="IPR020095">
    <property type="entry name" value="PsdUridine_synth_TruA_C"/>
</dbReference>
<dbReference type="Pfam" id="PF01416">
    <property type="entry name" value="PseudoU_synth_1"/>
    <property type="match status" value="1"/>
</dbReference>
<organism evidence="6 7">
    <name type="scientific">Thalassiosira pseudonana</name>
    <name type="common">Marine diatom</name>
    <name type="synonym">Cyclotella nana</name>
    <dbReference type="NCBI Taxonomy" id="35128"/>
    <lineage>
        <taxon>Eukaryota</taxon>
        <taxon>Sar</taxon>
        <taxon>Stramenopiles</taxon>
        <taxon>Ochrophyta</taxon>
        <taxon>Bacillariophyta</taxon>
        <taxon>Coscinodiscophyceae</taxon>
        <taxon>Thalassiosirophycidae</taxon>
        <taxon>Thalassiosirales</taxon>
        <taxon>Thalassiosiraceae</taxon>
        <taxon>Thalassiosira</taxon>
    </lineage>
</organism>
<dbReference type="InterPro" id="IPR001406">
    <property type="entry name" value="PsdUridine_synth_TruA"/>
</dbReference>